<feature type="region of interest" description="Disordered" evidence="1">
    <location>
        <begin position="405"/>
        <end position="428"/>
    </location>
</feature>
<proteinExistence type="predicted"/>
<organism evidence="2 3">
    <name type="scientific">Rhodocollybia butyracea</name>
    <dbReference type="NCBI Taxonomy" id="206335"/>
    <lineage>
        <taxon>Eukaryota</taxon>
        <taxon>Fungi</taxon>
        <taxon>Dikarya</taxon>
        <taxon>Basidiomycota</taxon>
        <taxon>Agaricomycotina</taxon>
        <taxon>Agaricomycetes</taxon>
        <taxon>Agaricomycetidae</taxon>
        <taxon>Agaricales</taxon>
        <taxon>Marasmiineae</taxon>
        <taxon>Omphalotaceae</taxon>
        <taxon>Rhodocollybia</taxon>
    </lineage>
</organism>
<evidence type="ECO:0000313" key="2">
    <source>
        <dbReference type="EMBL" id="KAF9059932.1"/>
    </source>
</evidence>
<gene>
    <name evidence="2" type="ORF">BDP27DRAFT_1370981</name>
</gene>
<accession>A0A9P5PB56</accession>
<reference evidence="2" key="1">
    <citation type="submission" date="2020-11" db="EMBL/GenBank/DDBJ databases">
        <authorList>
            <consortium name="DOE Joint Genome Institute"/>
            <person name="Ahrendt S."/>
            <person name="Riley R."/>
            <person name="Andreopoulos W."/>
            <person name="Labutti K."/>
            <person name="Pangilinan J."/>
            <person name="Ruiz-Duenas F.J."/>
            <person name="Barrasa J.M."/>
            <person name="Sanchez-Garcia M."/>
            <person name="Camarero S."/>
            <person name="Miyauchi S."/>
            <person name="Serrano A."/>
            <person name="Linde D."/>
            <person name="Babiker R."/>
            <person name="Drula E."/>
            <person name="Ayuso-Fernandez I."/>
            <person name="Pacheco R."/>
            <person name="Padilla G."/>
            <person name="Ferreira P."/>
            <person name="Barriuso J."/>
            <person name="Kellner H."/>
            <person name="Castanera R."/>
            <person name="Alfaro M."/>
            <person name="Ramirez L."/>
            <person name="Pisabarro A.G."/>
            <person name="Kuo A."/>
            <person name="Tritt A."/>
            <person name="Lipzen A."/>
            <person name="He G."/>
            <person name="Yan M."/>
            <person name="Ng V."/>
            <person name="Cullen D."/>
            <person name="Martin F."/>
            <person name="Rosso M.-N."/>
            <person name="Henrissat B."/>
            <person name="Hibbett D."/>
            <person name="Martinez A.T."/>
            <person name="Grigoriev I.V."/>
        </authorList>
    </citation>
    <scope>NUCLEOTIDE SEQUENCE</scope>
    <source>
        <strain evidence="2">AH 40177</strain>
    </source>
</reference>
<keyword evidence="3" id="KW-1185">Reference proteome</keyword>
<name>A0A9P5PB56_9AGAR</name>
<dbReference type="EMBL" id="JADNRY010000270">
    <property type="protein sequence ID" value="KAF9059932.1"/>
    <property type="molecule type" value="Genomic_DNA"/>
</dbReference>
<comment type="caution">
    <text evidence="2">The sequence shown here is derived from an EMBL/GenBank/DDBJ whole genome shotgun (WGS) entry which is preliminary data.</text>
</comment>
<feature type="compositionally biased region" description="Basic and acidic residues" evidence="1">
    <location>
        <begin position="412"/>
        <end position="426"/>
    </location>
</feature>
<dbReference type="Proteomes" id="UP000772434">
    <property type="component" value="Unassembled WGS sequence"/>
</dbReference>
<dbReference type="AlphaFoldDB" id="A0A9P5PB56"/>
<evidence type="ECO:0000313" key="3">
    <source>
        <dbReference type="Proteomes" id="UP000772434"/>
    </source>
</evidence>
<sequence length="553" mass="62597">MTSGRLKLKPYSSRPVFRFPTNVKLRFASHWMDPQALTSNLRKENLVTRKADIHTSTPSRDVESAFTLGDVKRPDKLSESGDRCYSSAGSCGVTRNLVTMLLDDFFTGSKTTAGHWSVSPSELRPVPSSQGYFWHPLIIRFFGTWTFFLELPSRRRYPHLRRVLVTAHFLCYDASKDPGPQQPNCLASEHIQILYCNLFAKDIHSLAHLHAPWFGLLLRLLPFPLRPNLSAVMTTTIILTTQPATGTEVLAWNPLQKETPRTRKTDAHMLIPSRNTRTVSTLVNIRRQKKKLYTIRLCNLWARAIVTTPPLNHARHSSRDGHLLWQLSAPSLQPHKLISELGGDTNNENHRFDRELRAMVLGRWDIFGGLSLAVDIGRKEKKMGKRNDRDARSDVKQGRFGSDAENYAESFGSDRREADERNEDAGKSPLSERVASRFRFMNLECGISKGVLNHVVGLYLENTPVDQGVISKFKAQIPCLLALPTEQNDDIRIQFALELTTTTPSKESPAWFWRFLSPIPHPPELSNSFPTSLSDRAMSCQLMRPTSLTGVFA</sequence>
<protein>
    <submittedName>
        <fullName evidence="2">Uncharacterized protein</fullName>
    </submittedName>
</protein>
<evidence type="ECO:0000256" key="1">
    <source>
        <dbReference type="SAM" id="MobiDB-lite"/>
    </source>
</evidence>